<dbReference type="OrthoDB" id="9803628at2"/>
<sequence>MLLTGKKGLVIGVANKHSIAWAIAQSVAGQGAQLLFNYQNERLKQNVEELAATLPGSKAFPCDVSNDGEITSLMQQVQKEVGQIDFLVHSLAFAPREELSGQFVNTSRQGFAMALDISAYSLVAVTRAALPLMTAGGSIITLTYLGSERVVPHYNVMGVAKAALEATVRYLAYDLGRLNVRVNAISAGPIKTLAARGVSGITKMVDLHKEFAPLRRPTEQGEVGDTALFLVSSLGRGITGEVIYVDGGFNILGMMAPDEQVGS</sequence>
<feature type="binding site" evidence="11">
    <location>
        <position position="94"/>
    </location>
    <ligand>
        <name>substrate</name>
    </ligand>
</feature>
<evidence type="ECO:0000313" key="14">
    <source>
        <dbReference type="Proteomes" id="UP000198736"/>
    </source>
</evidence>
<feature type="binding site" evidence="12">
    <location>
        <position position="39"/>
    </location>
    <ligand>
        <name>NAD(+)</name>
        <dbReference type="ChEBI" id="CHEBI:57540"/>
    </ligand>
</feature>
<dbReference type="PRINTS" id="PR00081">
    <property type="entry name" value="GDHRDH"/>
</dbReference>
<evidence type="ECO:0000256" key="6">
    <source>
        <dbReference type="ARBA" id="ARBA00023027"/>
    </source>
</evidence>
<evidence type="ECO:0000256" key="9">
    <source>
        <dbReference type="PIRNR" id="PIRNR000094"/>
    </source>
</evidence>
<dbReference type="STRING" id="1742973.COMA2_220022"/>
<feature type="active site" description="Proton acceptor" evidence="10">
    <location>
        <position position="144"/>
    </location>
</feature>
<dbReference type="Gene3D" id="3.40.50.720">
    <property type="entry name" value="NAD(P)-binding Rossmann-like Domain"/>
    <property type="match status" value="1"/>
</dbReference>
<evidence type="ECO:0000256" key="11">
    <source>
        <dbReference type="PIRSR" id="PIRSR000094-2"/>
    </source>
</evidence>
<dbReference type="PANTHER" id="PTHR43159">
    <property type="entry name" value="ENOYL-[ACYL-CARRIER-PROTEIN] REDUCTASE"/>
    <property type="match status" value="1"/>
</dbReference>
<dbReference type="EC" id="1.3.1.9" evidence="9"/>
<accession>A0A0S4LHX6</accession>
<keyword evidence="14" id="KW-1185">Reference proteome</keyword>
<evidence type="ECO:0000256" key="8">
    <source>
        <dbReference type="ARBA" id="ARBA00023160"/>
    </source>
</evidence>
<evidence type="ECO:0000256" key="4">
    <source>
        <dbReference type="ARBA" id="ARBA00022832"/>
    </source>
</evidence>
<evidence type="ECO:0000256" key="5">
    <source>
        <dbReference type="ARBA" id="ARBA00023002"/>
    </source>
</evidence>
<protein>
    <recommendedName>
        <fullName evidence="9">Enoyl-[acyl-carrier-protein] reductase [NADH]</fullName>
        <ecNumber evidence="9">1.3.1.9</ecNumber>
    </recommendedName>
</protein>
<dbReference type="InterPro" id="IPR014358">
    <property type="entry name" value="Enoyl-ACP_Rdtase_NADH"/>
</dbReference>
<dbReference type="SUPFAM" id="SSF51735">
    <property type="entry name" value="NAD(P)-binding Rossmann-fold domains"/>
    <property type="match status" value="1"/>
</dbReference>
<dbReference type="Proteomes" id="UP000198736">
    <property type="component" value="Unassembled WGS sequence"/>
</dbReference>
<keyword evidence="6 9" id="KW-0520">NAD</keyword>
<evidence type="ECO:0000256" key="7">
    <source>
        <dbReference type="ARBA" id="ARBA00023098"/>
    </source>
</evidence>
<dbReference type="GO" id="GO:0004318">
    <property type="term" value="F:enoyl-[acyl-carrier-protein] reductase (NADH) activity"/>
    <property type="evidence" value="ECO:0007669"/>
    <property type="project" value="UniProtKB-EC"/>
</dbReference>
<keyword evidence="5 9" id="KW-0560">Oxidoreductase</keyword>
<keyword evidence="3 9" id="KW-0444">Lipid biosynthesis</keyword>
<gene>
    <name evidence="13" type="primary">fabI</name>
    <name evidence="13" type="ORF">COMA2_220022</name>
</gene>
<evidence type="ECO:0000256" key="1">
    <source>
        <dbReference type="ARBA" id="ARBA00005194"/>
    </source>
</evidence>
<dbReference type="AlphaFoldDB" id="A0A0S4LHX6"/>
<dbReference type="RefSeq" id="WP_090897866.1">
    <property type="nucleotide sequence ID" value="NZ_CZPZ01000015.1"/>
</dbReference>
<comment type="catalytic activity">
    <reaction evidence="9">
        <text>a 2,3-saturated acyl-[ACP] + NAD(+) = a (2E)-enoyl-[ACP] + NADH + H(+)</text>
        <dbReference type="Rhea" id="RHEA:10240"/>
        <dbReference type="Rhea" id="RHEA-COMP:9925"/>
        <dbReference type="Rhea" id="RHEA-COMP:9926"/>
        <dbReference type="ChEBI" id="CHEBI:15378"/>
        <dbReference type="ChEBI" id="CHEBI:57540"/>
        <dbReference type="ChEBI" id="CHEBI:57945"/>
        <dbReference type="ChEBI" id="CHEBI:78784"/>
        <dbReference type="ChEBI" id="CHEBI:78785"/>
        <dbReference type="EC" id="1.3.1.9"/>
    </reaction>
</comment>
<evidence type="ECO:0000256" key="3">
    <source>
        <dbReference type="ARBA" id="ARBA00022516"/>
    </source>
</evidence>
<evidence type="ECO:0000256" key="12">
    <source>
        <dbReference type="PIRSR" id="PIRSR000094-3"/>
    </source>
</evidence>
<keyword evidence="7" id="KW-0443">Lipid metabolism</keyword>
<proteinExistence type="inferred from homology"/>
<feature type="binding site" evidence="12">
    <location>
        <position position="91"/>
    </location>
    <ligand>
        <name>NAD(+)</name>
        <dbReference type="ChEBI" id="CHEBI:57540"/>
    </ligand>
</feature>
<dbReference type="FunFam" id="3.40.50.720:FF:000054">
    <property type="entry name" value="Enoyl-[acyl-carrier-protein] reductase [NADH]"/>
    <property type="match status" value="1"/>
</dbReference>
<name>A0A0S4LHX6_9BACT</name>
<reference evidence="14" key="1">
    <citation type="submission" date="2015-10" db="EMBL/GenBank/DDBJ databases">
        <authorList>
            <person name="Luecker S."/>
            <person name="Luecker S."/>
        </authorList>
    </citation>
    <scope>NUCLEOTIDE SEQUENCE [LARGE SCALE GENOMIC DNA]</scope>
</reference>
<evidence type="ECO:0000256" key="10">
    <source>
        <dbReference type="PIRSR" id="PIRSR000094-1"/>
    </source>
</evidence>
<dbReference type="GO" id="GO:0006633">
    <property type="term" value="P:fatty acid biosynthetic process"/>
    <property type="evidence" value="ECO:0007669"/>
    <property type="project" value="UniProtKB-KW"/>
</dbReference>
<dbReference type="PANTHER" id="PTHR43159:SF2">
    <property type="entry name" value="ENOYL-[ACYL-CARRIER-PROTEIN] REDUCTASE [NADH], CHLOROPLASTIC"/>
    <property type="match status" value="1"/>
</dbReference>
<dbReference type="Pfam" id="PF13561">
    <property type="entry name" value="adh_short_C2"/>
    <property type="match status" value="1"/>
</dbReference>
<keyword evidence="4" id="KW-0276">Fatty acid metabolism</keyword>
<dbReference type="InterPro" id="IPR036291">
    <property type="entry name" value="NAD(P)-bd_dom_sf"/>
</dbReference>
<feature type="binding site" evidence="12">
    <location>
        <position position="12"/>
    </location>
    <ligand>
        <name>NAD(+)</name>
        <dbReference type="ChEBI" id="CHEBI:57540"/>
    </ligand>
</feature>
<comment type="pathway">
    <text evidence="1">Lipid metabolism; fatty acid biosynthesis.</text>
</comment>
<evidence type="ECO:0000256" key="2">
    <source>
        <dbReference type="ARBA" id="ARBA00009233"/>
    </source>
</evidence>
<dbReference type="PIRSF" id="PIRSF000094">
    <property type="entry name" value="Enoyl-ACP_rdct"/>
    <property type="match status" value="1"/>
</dbReference>
<dbReference type="EMBL" id="CZPZ01000015">
    <property type="protein sequence ID" value="CUS36314.1"/>
    <property type="molecule type" value="Genomic_DNA"/>
</dbReference>
<dbReference type="CDD" id="cd05372">
    <property type="entry name" value="ENR_SDR"/>
    <property type="match status" value="1"/>
</dbReference>
<evidence type="ECO:0000313" key="13">
    <source>
        <dbReference type="EMBL" id="CUS36314.1"/>
    </source>
</evidence>
<feature type="active site" description="Proton acceptor" evidence="10">
    <location>
        <position position="154"/>
    </location>
</feature>
<feature type="binding site" evidence="12">
    <location>
        <position position="161"/>
    </location>
    <ligand>
        <name>NAD(+)</name>
        <dbReference type="ChEBI" id="CHEBI:57540"/>
    </ligand>
</feature>
<dbReference type="Gene3D" id="1.10.8.400">
    <property type="entry name" value="Enoyl acyl carrier protein reductase"/>
    <property type="match status" value="1"/>
</dbReference>
<feature type="binding site" evidence="12">
    <location>
        <begin position="63"/>
        <end position="64"/>
    </location>
    <ligand>
        <name>NAD(+)</name>
        <dbReference type="ChEBI" id="CHEBI:57540"/>
    </ligand>
</feature>
<feature type="binding site" evidence="12">
    <location>
        <begin position="18"/>
        <end position="19"/>
    </location>
    <ligand>
        <name>NAD(+)</name>
        <dbReference type="ChEBI" id="CHEBI:57540"/>
    </ligand>
</feature>
<feature type="binding site" evidence="12">
    <location>
        <begin position="190"/>
        <end position="194"/>
    </location>
    <ligand>
        <name>NAD(+)</name>
        <dbReference type="ChEBI" id="CHEBI:57540"/>
    </ligand>
</feature>
<keyword evidence="8 9" id="KW-0275">Fatty acid biosynthesis</keyword>
<dbReference type="InterPro" id="IPR002347">
    <property type="entry name" value="SDR_fam"/>
</dbReference>
<organism evidence="13 14">
    <name type="scientific">Candidatus Nitrospira nitrificans</name>
    <dbReference type="NCBI Taxonomy" id="1742973"/>
    <lineage>
        <taxon>Bacteria</taxon>
        <taxon>Pseudomonadati</taxon>
        <taxon>Nitrospirota</taxon>
        <taxon>Nitrospiria</taxon>
        <taxon>Nitrospirales</taxon>
        <taxon>Nitrospiraceae</taxon>
        <taxon>Nitrospira</taxon>
    </lineage>
</organism>
<comment type="similarity">
    <text evidence="2 9">Belongs to the short-chain dehydrogenases/reductases (SDR) family. FabI subfamily.</text>
</comment>